<feature type="compositionally biased region" description="Polar residues" evidence="1">
    <location>
        <begin position="286"/>
        <end position="300"/>
    </location>
</feature>
<dbReference type="Pfam" id="PF05057">
    <property type="entry name" value="DUF676"/>
    <property type="match status" value="1"/>
</dbReference>
<evidence type="ECO:0000256" key="2">
    <source>
        <dbReference type="SAM" id="Phobius"/>
    </source>
</evidence>
<evidence type="ECO:0000256" key="1">
    <source>
        <dbReference type="SAM" id="MobiDB-lite"/>
    </source>
</evidence>
<sequence>MARHGTYPFILVHGAVRFDILWIKYLPRDYPRFMDSLVYMGHLARVLKDQGFNVESVQMRWASGTRSEAEILHASVLDVLKRYNADKVHLICHSYGGIVTRHMLWNYQNEKISDHIASVSTFSTPHLGLSISDSLLSSPIGVAYRRFLSHQTNPIPLKSLSCPMVRRRPVPQPTLSFPSFASLFSTEMKDSTNPRSNPNSPSPLPFDRRTNANGNTPTQSSARNVYSPHPNIANEANQTTPEQIWNNHLSPLPTLTPSKDTTTNAVTPIQNFSPQSSDSTPSSTTNQILPSARSPSAATRKQPLSNSLFLESLQPAVFNPASPTFGIVYPPSRPTRAFCFCGIDVSCLVDMLPLHCQAFDKQVEEFERGLNIKWRTFAADPDLPFPQLFPKPGRHSDDDKSASHTSKKQVHPPRSDAARIIARDGPYDGFVSVESAVWREEYLATSTIPLTHLEVTGLTSPAALLFPKSRSAQKLDAMKNLWLDLANIIANEFPVTEKQTIVQKYQPKRRHFVSIASSKHLFNHSPPRTLSSLQSSLLLLLTVFLVLFVLLIVSFSH</sequence>
<evidence type="ECO:0000313" key="5">
    <source>
        <dbReference type="Proteomes" id="UP001281761"/>
    </source>
</evidence>
<gene>
    <name evidence="4" type="ORF">BLNAU_19252</name>
</gene>
<dbReference type="EMBL" id="JARBJD010000246">
    <property type="protein sequence ID" value="KAK2945827.1"/>
    <property type="molecule type" value="Genomic_DNA"/>
</dbReference>
<feature type="compositionally biased region" description="Polar residues" evidence="1">
    <location>
        <begin position="234"/>
        <end position="272"/>
    </location>
</feature>
<keyword evidence="2" id="KW-0472">Membrane</keyword>
<feature type="transmembrane region" description="Helical" evidence="2">
    <location>
        <begin position="537"/>
        <end position="555"/>
    </location>
</feature>
<evidence type="ECO:0000259" key="3">
    <source>
        <dbReference type="Pfam" id="PF05057"/>
    </source>
</evidence>
<feature type="domain" description="DUF676" evidence="3">
    <location>
        <begin position="69"/>
        <end position="135"/>
    </location>
</feature>
<name>A0ABQ9X222_9EUKA</name>
<accession>A0ABQ9X222</accession>
<organism evidence="4 5">
    <name type="scientific">Blattamonas nauphoetae</name>
    <dbReference type="NCBI Taxonomy" id="2049346"/>
    <lineage>
        <taxon>Eukaryota</taxon>
        <taxon>Metamonada</taxon>
        <taxon>Preaxostyla</taxon>
        <taxon>Oxymonadida</taxon>
        <taxon>Blattamonas</taxon>
    </lineage>
</organism>
<comment type="caution">
    <text evidence="4">The sequence shown here is derived from an EMBL/GenBank/DDBJ whole genome shotgun (WGS) entry which is preliminary data.</text>
</comment>
<keyword evidence="5" id="KW-1185">Reference proteome</keyword>
<evidence type="ECO:0000313" key="4">
    <source>
        <dbReference type="EMBL" id="KAK2945827.1"/>
    </source>
</evidence>
<feature type="region of interest" description="Disordered" evidence="1">
    <location>
        <begin position="388"/>
        <end position="415"/>
    </location>
</feature>
<dbReference type="Gene3D" id="3.40.50.1820">
    <property type="entry name" value="alpha/beta hydrolase"/>
    <property type="match status" value="1"/>
</dbReference>
<keyword evidence="2" id="KW-1133">Transmembrane helix</keyword>
<protein>
    <recommendedName>
        <fullName evidence="3">DUF676 domain-containing protein</fullName>
    </recommendedName>
</protein>
<keyword evidence="2" id="KW-0812">Transmembrane</keyword>
<feature type="region of interest" description="Disordered" evidence="1">
    <location>
        <begin position="187"/>
        <end position="300"/>
    </location>
</feature>
<feature type="compositionally biased region" description="Polar residues" evidence="1">
    <location>
        <begin position="211"/>
        <end position="224"/>
    </location>
</feature>
<reference evidence="4 5" key="1">
    <citation type="journal article" date="2022" name="bioRxiv">
        <title>Genomics of Preaxostyla Flagellates Illuminates Evolutionary Transitions and the Path Towards Mitochondrial Loss.</title>
        <authorList>
            <person name="Novak L.V.F."/>
            <person name="Treitli S.C."/>
            <person name="Pyrih J."/>
            <person name="Halakuc P."/>
            <person name="Pipaliya S.V."/>
            <person name="Vacek V."/>
            <person name="Brzon O."/>
            <person name="Soukal P."/>
            <person name="Eme L."/>
            <person name="Dacks J.B."/>
            <person name="Karnkowska A."/>
            <person name="Elias M."/>
            <person name="Hampl V."/>
        </authorList>
    </citation>
    <scope>NUCLEOTIDE SEQUENCE [LARGE SCALE GENOMIC DNA]</scope>
    <source>
        <strain evidence="4">NAU3</strain>
        <tissue evidence="4">Gut</tissue>
    </source>
</reference>
<feature type="compositionally biased region" description="Low complexity" evidence="1">
    <location>
        <begin position="273"/>
        <end position="285"/>
    </location>
</feature>
<dbReference type="InterPro" id="IPR029058">
    <property type="entry name" value="AB_hydrolase_fold"/>
</dbReference>
<dbReference type="Proteomes" id="UP001281761">
    <property type="component" value="Unassembled WGS sequence"/>
</dbReference>
<dbReference type="SUPFAM" id="SSF53474">
    <property type="entry name" value="alpha/beta-Hydrolases"/>
    <property type="match status" value="1"/>
</dbReference>
<dbReference type="InterPro" id="IPR007751">
    <property type="entry name" value="DUF676_lipase-like"/>
</dbReference>
<proteinExistence type="predicted"/>